<protein>
    <submittedName>
        <fullName evidence="1">Uncharacterized protein</fullName>
    </submittedName>
</protein>
<dbReference type="EMBL" id="UYRV01026886">
    <property type="protein sequence ID" value="VDK80043.1"/>
    <property type="molecule type" value="Genomic_DNA"/>
</dbReference>
<reference evidence="1 2" key="1">
    <citation type="submission" date="2018-11" db="EMBL/GenBank/DDBJ databases">
        <authorList>
            <consortium name="Pathogen Informatics"/>
        </authorList>
    </citation>
    <scope>NUCLEOTIDE SEQUENCE [LARGE SCALE GENOMIC DNA]</scope>
</reference>
<organism evidence="1 2">
    <name type="scientific">Cylicostephanus goldi</name>
    <name type="common">Nematode worm</name>
    <dbReference type="NCBI Taxonomy" id="71465"/>
    <lineage>
        <taxon>Eukaryota</taxon>
        <taxon>Metazoa</taxon>
        <taxon>Ecdysozoa</taxon>
        <taxon>Nematoda</taxon>
        <taxon>Chromadorea</taxon>
        <taxon>Rhabditida</taxon>
        <taxon>Rhabditina</taxon>
        <taxon>Rhabditomorpha</taxon>
        <taxon>Strongyloidea</taxon>
        <taxon>Strongylidae</taxon>
        <taxon>Cylicostephanus</taxon>
    </lineage>
</organism>
<name>A0A3P6TAU3_CYLGO</name>
<evidence type="ECO:0000313" key="1">
    <source>
        <dbReference type="EMBL" id="VDK80043.1"/>
    </source>
</evidence>
<keyword evidence="2" id="KW-1185">Reference proteome</keyword>
<dbReference type="Proteomes" id="UP000271889">
    <property type="component" value="Unassembled WGS sequence"/>
</dbReference>
<gene>
    <name evidence="1" type="ORF">CGOC_LOCUS7652</name>
</gene>
<proteinExistence type="predicted"/>
<dbReference type="AlphaFoldDB" id="A0A3P6TAU3"/>
<sequence>MMLLAAVIILIVTIRSTNILHLSTARYRCTISRIAILEDAKSVSRHSRTHRQQLLISLSPHQL</sequence>
<accession>A0A3P6TAU3</accession>
<evidence type="ECO:0000313" key="2">
    <source>
        <dbReference type="Proteomes" id="UP000271889"/>
    </source>
</evidence>